<dbReference type="Gene3D" id="2.160.20.10">
    <property type="entry name" value="Single-stranded right-handed beta-helix, Pectin lyase-like"/>
    <property type="match status" value="1"/>
</dbReference>
<name>A0A8H5GSF5_9AGAR</name>
<protein>
    <submittedName>
        <fullName evidence="1">Uncharacterized protein</fullName>
    </submittedName>
</protein>
<keyword evidence="2" id="KW-1185">Reference proteome</keyword>
<evidence type="ECO:0000313" key="2">
    <source>
        <dbReference type="Proteomes" id="UP000559256"/>
    </source>
</evidence>
<dbReference type="EMBL" id="JAACJM010000011">
    <property type="protein sequence ID" value="KAF5370354.1"/>
    <property type="molecule type" value="Genomic_DNA"/>
</dbReference>
<dbReference type="AlphaFoldDB" id="A0A8H5GSF5"/>
<gene>
    <name evidence="1" type="ORF">D9758_006905</name>
</gene>
<accession>A0A8H5GSF5</accession>
<dbReference type="Proteomes" id="UP000559256">
    <property type="component" value="Unassembled WGS sequence"/>
</dbReference>
<organism evidence="1 2">
    <name type="scientific">Tetrapyrgos nigripes</name>
    <dbReference type="NCBI Taxonomy" id="182062"/>
    <lineage>
        <taxon>Eukaryota</taxon>
        <taxon>Fungi</taxon>
        <taxon>Dikarya</taxon>
        <taxon>Basidiomycota</taxon>
        <taxon>Agaricomycotina</taxon>
        <taxon>Agaricomycetes</taxon>
        <taxon>Agaricomycetidae</taxon>
        <taxon>Agaricales</taxon>
        <taxon>Marasmiineae</taxon>
        <taxon>Marasmiaceae</taxon>
        <taxon>Tetrapyrgos</taxon>
    </lineage>
</organism>
<evidence type="ECO:0000313" key="1">
    <source>
        <dbReference type="EMBL" id="KAF5370354.1"/>
    </source>
</evidence>
<dbReference type="SUPFAM" id="SSF51126">
    <property type="entry name" value="Pectin lyase-like"/>
    <property type="match status" value="1"/>
</dbReference>
<sequence length="117" mass="12206">MGTYSFVSGVSWSYTASCPLSSVMRSFPQALFLGFGGIFALQALAIKPADPSFVPPTLSHQPFGYGGRSTGGSLNTSSSSIFVVSNASELKDALALPFTKTIYVNGTIDGNELPDGE</sequence>
<reference evidence="1 2" key="1">
    <citation type="journal article" date="2020" name="ISME J.">
        <title>Uncovering the hidden diversity of litter-decomposition mechanisms in mushroom-forming fungi.</title>
        <authorList>
            <person name="Floudas D."/>
            <person name="Bentzer J."/>
            <person name="Ahren D."/>
            <person name="Johansson T."/>
            <person name="Persson P."/>
            <person name="Tunlid A."/>
        </authorList>
    </citation>
    <scope>NUCLEOTIDE SEQUENCE [LARGE SCALE GENOMIC DNA]</scope>
    <source>
        <strain evidence="1 2">CBS 291.85</strain>
    </source>
</reference>
<proteinExistence type="predicted"/>
<dbReference type="InterPro" id="IPR011050">
    <property type="entry name" value="Pectin_lyase_fold/virulence"/>
</dbReference>
<comment type="caution">
    <text evidence="1">The sequence shown here is derived from an EMBL/GenBank/DDBJ whole genome shotgun (WGS) entry which is preliminary data.</text>
</comment>
<dbReference type="OrthoDB" id="5348404at2759"/>
<dbReference type="InterPro" id="IPR012334">
    <property type="entry name" value="Pectin_lyas_fold"/>
</dbReference>